<sequence>MPPRRATVAKPSADTEPPSLSLLCESSNCLRLIREYHVQILLKAQFFILFIGLLSLVVSGGPGCMDGLQVVSLANDGK</sequence>
<keyword evidence="3" id="KW-1185">Reference proteome</keyword>
<name>A0A0E0DBE1_9ORYZ</name>
<accession>A0A0E0DBE1</accession>
<dbReference type="Proteomes" id="UP000008021">
    <property type="component" value="Chromosome 4"/>
</dbReference>
<protein>
    <submittedName>
        <fullName evidence="2">Uncharacterized protein</fullName>
    </submittedName>
</protein>
<dbReference type="Gramene" id="OMERI04G04060.1">
    <property type="protein sequence ID" value="OMERI04G04060.1"/>
    <property type="gene ID" value="OMERI04G04060"/>
</dbReference>
<keyword evidence="1" id="KW-1133">Transmembrane helix</keyword>
<keyword evidence="1" id="KW-0472">Membrane</keyword>
<evidence type="ECO:0000313" key="3">
    <source>
        <dbReference type="Proteomes" id="UP000008021"/>
    </source>
</evidence>
<keyword evidence="1" id="KW-0812">Transmembrane</keyword>
<proteinExistence type="predicted"/>
<reference evidence="2" key="1">
    <citation type="submission" date="2015-04" db="UniProtKB">
        <authorList>
            <consortium name="EnsemblPlants"/>
        </authorList>
    </citation>
    <scope>IDENTIFICATION</scope>
</reference>
<evidence type="ECO:0000256" key="1">
    <source>
        <dbReference type="SAM" id="Phobius"/>
    </source>
</evidence>
<organism evidence="2">
    <name type="scientific">Oryza meridionalis</name>
    <dbReference type="NCBI Taxonomy" id="40149"/>
    <lineage>
        <taxon>Eukaryota</taxon>
        <taxon>Viridiplantae</taxon>
        <taxon>Streptophyta</taxon>
        <taxon>Embryophyta</taxon>
        <taxon>Tracheophyta</taxon>
        <taxon>Spermatophyta</taxon>
        <taxon>Magnoliopsida</taxon>
        <taxon>Liliopsida</taxon>
        <taxon>Poales</taxon>
        <taxon>Poaceae</taxon>
        <taxon>BOP clade</taxon>
        <taxon>Oryzoideae</taxon>
        <taxon>Oryzeae</taxon>
        <taxon>Oryzinae</taxon>
        <taxon>Oryza</taxon>
    </lineage>
</organism>
<reference evidence="2" key="2">
    <citation type="submission" date="2018-05" db="EMBL/GenBank/DDBJ databases">
        <title>OmerRS3 (Oryza meridionalis Reference Sequence Version 3).</title>
        <authorList>
            <person name="Zhang J."/>
            <person name="Kudrna D."/>
            <person name="Lee S."/>
            <person name="Talag J."/>
            <person name="Welchert J."/>
            <person name="Wing R.A."/>
        </authorList>
    </citation>
    <scope>NUCLEOTIDE SEQUENCE [LARGE SCALE GENOMIC DNA]</scope>
    <source>
        <strain evidence="2">cv. OR44</strain>
    </source>
</reference>
<evidence type="ECO:0000313" key="2">
    <source>
        <dbReference type="EnsemblPlants" id="OMERI04G04060.1"/>
    </source>
</evidence>
<dbReference type="EnsemblPlants" id="OMERI04G04060.1">
    <property type="protein sequence ID" value="OMERI04G04060.1"/>
    <property type="gene ID" value="OMERI04G04060"/>
</dbReference>
<dbReference type="AlphaFoldDB" id="A0A0E0DBE1"/>
<feature type="transmembrane region" description="Helical" evidence="1">
    <location>
        <begin position="40"/>
        <end position="58"/>
    </location>
</feature>